<dbReference type="EMBL" id="JAUUTY010000005">
    <property type="protein sequence ID" value="KAK1631115.1"/>
    <property type="molecule type" value="Genomic_DNA"/>
</dbReference>
<feature type="compositionally biased region" description="Basic and acidic residues" evidence="2">
    <location>
        <begin position="243"/>
        <end position="252"/>
    </location>
</feature>
<reference evidence="3" key="1">
    <citation type="submission" date="2023-07" db="EMBL/GenBank/DDBJ databases">
        <title>A chromosome-level genome assembly of Lolium multiflorum.</title>
        <authorList>
            <person name="Chen Y."/>
            <person name="Copetti D."/>
            <person name="Kolliker R."/>
            <person name="Studer B."/>
        </authorList>
    </citation>
    <scope>NUCLEOTIDE SEQUENCE</scope>
    <source>
        <strain evidence="3">02402/16</strain>
        <tissue evidence="3">Leaf</tissue>
    </source>
</reference>
<name>A0AAD8RSZ5_LOLMU</name>
<accession>A0AAD8RSZ5</accession>
<feature type="compositionally biased region" description="Low complexity" evidence="2">
    <location>
        <begin position="198"/>
        <end position="215"/>
    </location>
</feature>
<feature type="compositionally biased region" description="Low complexity" evidence="2">
    <location>
        <begin position="104"/>
        <end position="118"/>
    </location>
</feature>
<keyword evidence="4" id="KW-1185">Reference proteome</keyword>
<evidence type="ECO:0000256" key="2">
    <source>
        <dbReference type="SAM" id="MobiDB-lite"/>
    </source>
</evidence>
<keyword evidence="1" id="KW-0175">Coiled coil</keyword>
<feature type="compositionally biased region" description="Basic and acidic residues" evidence="2">
    <location>
        <begin position="33"/>
        <end position="53"/>
    </location>
</feature>
<sequence length="477" mass="52752">MWSRRLTNMLNGHADDLEWGLCPLSSRNPPSQEARDRFPRIDSDQRGPCRKRPLDKYDLDPFIHWLDLRMGRTPASRLSKSPSQPAYIPSANINPHVHEHVAPRSRAWSTSRASAAPAKDLNSSLLTQVPAPAATPPPALRRHYSPGARPLHPPDHRARGFHLLLKPTHRRQQHLPTRCDRAGGTSGSSFPEEEKQPSSSSTASDTSARISRASTGSSYPRAYRSHADTVAKPRTFRGQANGADRDPQDHQVPKPGLLGQHGGRTSVLAVLVPHVAPGPVPEATIEALRSQVVKLQGEKEQLIKEHHEALDAQKTALRELKEQAMQAASKRHEQAQGCPVGCSRLSQEYDRLVMKIDALAFQHFPDSQAHAVKKVMEDRVAREFPNMDAHWDRYDYLVALSARVQHMRSVDRLLADLPAAAIQVFKVLWPEEELPENITLTPTGSGTPGAGFASGNAPRLVPELTWRCAPQAPGTRI</sequence>
<organism evidence="3 4">
    <name type="scientific">Lolium multiflorum</name>
    <name type="common">Italian ryegrass</name>
    <name type="synonym">Lolium perenne subsp. multiflorum</name>
    <dbReference type="NCBI Taxonomy" id="4521"/>
    <lineage>
        <taxon>Eukaryota</taxon>
        <taxon>Viridiplantae</taxon>
        <taxon>Streptophyta</taxon>
        <taxon>Embryophyta</taxon>
        <taxon>Tracheophyta</taxon>
        <taxon>Spermatophyta</taxon>
        <taxon>Magnoliopsida</taxon>
        <taxon>Liliopsida</taxon>
        <taxon>Poales</taxon>
        <taxon>Poaceae</taxon>
        <taxon>BOP clade</taxon>
        <taxon>Pooideae</taxon>
        <taxon>Poodae</taxon>
        <taxon>Poeae</taxon>
        <taxon>Poeae Chloroplast Group 2 (Poeae type)</taxon>
        <taxon>Loliodinae</taxon>
        <taxon>Loliinae</taxon>
        <taxon>Lolium</taxon>
    </lineage>
</organism>
<proteinExistence type="predicted"/>
<comment type="caution">
    <text evidence="3">The sequence shown here is derived from an EMBL/GenBank/DDBJ whole genome shotgun (WGS) entry which is preliminary data.</text>
</comment>
<dbReference type="AlphaFoldDB" id="A0AAD8RSZ5"/>
<dbReference type="Proteomes" id="UP001231189">
    <property type="component" value="Unassembled WGS sequence"/>
</dbReference>
<feature type="coiled-coil region" evidence="1">
    <location>
        <begin position="285"/>
        <end position="330"/>
    </location>
</feature>
<protein>
    <submittedName>
        <fullName evidence="3">Uncharacterized protein</fullName>
    </submittedName>
</protein>
<gene>
    <name evidence="3" type="ORF">QYE76_005430</name>
</gene>
<evidence type="ECO:0000313" key="4">
    <source>
        <dbReference type="Proteomes" id="UP001231189"/>
    </source>
</evidence>
<evidence type="ECO:0000313" key="3">
    <source>
        <dbReference type="EMBL" id="KAK1631115.1"/>
    </source>
</evidence>
<feature type="region of interest" description="Disordered" evidence="2">
    <location>
        <begin position="102"/>
        <end position="261"/>
    </location>
</feature>
<feature type="region of interest" description="Disordered" evidence="2">
    <location>
        <begin position="24"/>
        <end position="53"/>
    </location>
</feature>
<evidence type="ECO:0000256" key="1">
    <source>
        <dbReference type="SAM" id="Coils"/>
    </source>
</evidence>